<dbReference type="VEuPathDB" id="VectorBase:AALB017537"/>
<dbReference type="FunFam" id="1.50.10.10:FF:000012">
    <property type="entry name" value="LanC-like protein 3"/>
    <property type="match status" value="1"/>
</dbReference>
<feature type="binding site" evidence="3">
    <location>
        <position position="289"/>
    </location>
    <ligand>
        <name>Zn(2+)</name>
        <dbReference type="ChEBI" id="CHEBI:29105"/>
    </ligand>
</feature>
<sequence>MSEERYFPNPYSDYDERVHGNSDEFVPTATILKLIRHFVELILNNPDKNQREDLYVGAAGTAFMFWKLAKSAETAHLYPCLEHAAKYIHQAKTLAAKKGNSPKNSIAFLCGNAGIVAVSAAISHAQGSHPEAKASVEEFLKSYPACAQAEGYDADEVLVGRAGYLHGAYWLNQVIEPKPIENTVINDLCNVIVKRGRLYSSNQRASSPLMYAYHGKEYLGAAHGVSAILHALLESHWFTSATEGGNFENCPPSMLADIRNSIDYVLSLQASDGNFPTRRDSDRCLVHWCHGCAGIIYLLAKAYLIFKDERYLEGCRNCANSIWQKGLLRKGPGICHGVAGNGYAFLLMYRLTGERQYLYRAGKFAEFLASNTCSAQLFAPDRPYSLYEGLAGAVCFLVDMLEPSTAAFPFMDVFERKKRSIMRFLALICALLALAVAVTAAKSCKECKRNECDCERTIARGPTPQPYPFYKKKKCNVTKPLELKPTHDVCSCEQEYRVRPLVIERVEPKFAKSRSCECGYENHGGTPAKKYPADQISRQLALEYARKTKISESDLHVHGRPITPPPPPKSDVVPEERLFKNTMHVLEMKQPKKRVKYRVQSSEETEGVPCHPKEESYCAICYGKVEARDPKFELLRQDVPVCEECRDLSRSEELEEVEDYATEAPPKSHHCNQCKQPKKSCGCKEQYVSSESEPSYEDDCPLKRHSRAIRMPENAAPSVPAV</sequence>
<name>A0A182FQU7_ANOAL</name>
<evidence type="ECO:0000256" key="3">
    <source>
        <dbReference type="PIRSR" id="PIRSR607822-1"/>
    </source>
</evidence>
<dbReference type="AlphaFoldDB" id="A0A182FQU7"/>
<comment type="similarity">
    <text evidence="1">Belongs to the LanC-like protein family.</text>
</comment>
<evidence type="ECO:0000313" key="5">
    <source>
        <dbReference type="Proteomes" id="UP000069272"/>
    </source>
</evidence>
<organism evidence="4 5">
    <name type="scientific">Anopheles albimanus</name>
    <name type="common">New world malaria mosquito</name>
    <dbReference type="NCBI Taxonomy" id="7167"/>
    <lineage>
        <taxon>Eukaryota</taxon>
        <taxon>Metazoa</taxon>
        <taxon>Ecdysozoa</taxon>
        <taxon>Arthropoda</taxon>
        <taxon>Hexapoda</taxon>
        <taxon>Insecta</taxon>
        <taxon>Pterygota</taxon>
        <taxon>Neoptera</taxon>
        <taxon>Endopterygota</taxon>
        <taxon>Diptera</taxon>
        <taxon>Nematocera</taxon>
        <taxon>Culicoidea</taxon>
        <taxon>Culicidae</taxon>
        <taxon>Anophelinae</taxon>
        <taxon>Anopheles</taxon>
    </lineage>
</organism>
<reference evidence="4" key="2">
    <citation type="submission" date="2022-08" db="UniProtKB">
        <authorList>
            <consortium name="EnsemblMetazoa"/>
        </authorList>
    </citation>
    <scope>IDENTIFICATION</scope>
    <source>
        <strain evidence="4">STECLA/ALBI9_A</strain>
    </source>
</reference>
<dbReference type="EnsemblMetazoa" id="AALB008918-RA">
    <property type="protein sequence ID" value="AALB008918-PA"/>
    <property type="gene ID" value="AALB008918"/>
</dbReference>
<dbReference type="InterPro" id="IPR007822">
    <property type="entry name" value="LANC-like"/>
</dbReference>
<dbReference type="VEuPathDB" id="VectorBase:AALB20_030653"/>
<evidence type="ECO:0000256" key="2">
    <source>
        <dbReference type="ARBA" id="ARBA00069999"/>
    </source>
</evidence>
<dbReference type="Gene3D" id="1.50.10.10">
    <property type="match status" value="1"/>
</dbReference>
<feature type="binding site" evidence="3">
    <location>
        <position position="336"/>
    </location>
    <ligand>
        <name>Zn(2+)</name>
        <dbReference type="ChEBI" id="CHEBI:29105"/>
    </ligand>
</feature>
<dbReference type="PANTHER" id="PTHR12736:SF7">
    <property type="entry name" value="LANC-LIKE PROTEIN 3"/>
    <property type="match status" value="1"/>
</dbReference>
<evidence type="ECO:0000313" key="4">
    <source>
        <dbReference type="EnsemblMetazoa" id="AALB008918-PA"/>
    </source>
</evidence>
<dbReference type="CDD" id="cd04794">
    <property type="entry name" value="euk_LANCL"/>
    <property type="match status" value="1"/>
</dbReference>
<dbReference type="PRINTS" id="PR01950">
    <property type="entry name" value="LANCSUPER"/>
</dbReference>
<dbReference type="InterPro" id="IPR020464">
    <property type="entry name" value="LanC-like_prot_euk"/>
</dbReference>
<evidence type="ECO:0000256" key="1">
    <source>
        <dbReference type="ARBA" id="ARBA00007179"/>
    </source>
</evidence>
<dbReference type="GO" id="GO:0031179">
    <property type="term" value="P:peptide modification"/>
    <property type="evidence" value="ECO:0007669"/>
    <property type="project" value="InterPro"/>
</dbReference>
<dbReference type="SUPFAM" id="SSF158745">
    <property type="entry name" value="LanC-like"/>
    <property type="match status" value="1"/>
</dbReference>
<dbReference type="GO" id="GO:0046872">
    <property type="term" value="F:metal ion binding"/>
    <property type="evidence" value="ECO:0007669"/>
    <property type="project" value="UniProtKB-KW"/>
</dbReference>
<reference evidence="4 5" key="1">
    <citation type="journal article" date="2017" name="G3 (Bethesda)">
        <title>The Physical Genome Mapping of Anopheles albimanus Corrected Scaffold Misassemblies and Identified Interarm Rearrangements in Genus Anopheles.</title>
        <authorList>
            <person name="Artemov G.N."/>
            <person name="Peery A.N."/>
            <person name="Jiang X."/>
            <person name="Tu Z."/>
            <person name="Stegniy V.N."/>
            <person name="Sharakhova M.V."/>
            <person name="Sharakhov I.V."/>
        </authorList>
    </citation>
    <scope>NUCLEOTIDE SEQUENCE [LARGE SCALE GENOMIC DNA]</scope>
    <source>
        <strain evidence="4 5">ALBI9_A</strain>
    </source>
</reference>
<keyword evidence="3" id="KW-0479">Metal-binding</keyword>
<dbReference type="InterPro" id="IPR012341">
    <property type="entry name" value="6hp_glycosidase-like_sf"/>
</dbReference>
<dbReference type="PANTHER" id="PTHR12736">
    <property type="entry name" value="LANC-LIKE PROTEIN"/>
    <property type="match status" value="1"/>
</dbReference>
<dbReference type="VEuPathDB" id="VectorBase:AALB017538"/>
<dbReference type="VEuPathDB" id="VectorBase:AALB20_032699"/>
<feature type="binding site" evidence="3">
    <location>
        <position position="335"/>
    </location>
    <ligand>
        <name>Zn(2+)</name>
        <dbReference type="ChEBI" id="CHEBI:29105"/>
    </ligand>
</feature>
<dbReference type="GO" id="GO:0005886">
    <property type="term" value="C:plasma membrane"/>
    <property type="evidence" value="ECO:0007669"/>
    <property type="project" value="TreeGrafter"/>
</dbReference>
<dbReference type="SMART" id="SM01260">
    <property type="entry name" value="LANC_like"/>
    <property type="match status" value="1"/>
</dbReference>
<keyword evidence="3" id="KW-0862">Zinc</keyword>
<accession>A0A182FQU7</accession>
<dbReference type="Pfam" id="PF05147">
    <property type="entry name" value="LANC_like"/>
    <property type="match status" value="1"/>
</dbReference>
<dbReference type="PRINTS" id="PR01951">
    <property type="entry name" value="LANCEUKARYTE"/>
</dbReference>
<keyword evidence="5" id="KW-1185">Reference proteome</keyword>
<proteinExistence type="inferred from homology"/>
<protein>
    <recommendedName>
        <fullName evidence="2">LanC-like protein 3 homolog</fullName>
    </recommendedName>
</protein>
<dbReference type="GO" id="GO:0005975">
    <property type="term" value="P:carbohydrate metabolic process"/>
    <property type="evidence" value="ECO:0007669"/>
    <property type="project" value="InterPro"/>
</dbReference>
<dbReference type="Proteomes" id="UP000069272">
    <property type="component" value="Chromosome 2R"/>
</dbReference>